<reference evidence="5" key="1">
    <citation type="submission" date="2021-12" db="EMBL/GenBank/DDBJ databases">
        <title>Discovery of the Pendulisporaceae a myxobacterial family with distinct sporulation behavior and unique specialized metabolism.</title>
        <authorList>
            <person name="Garcia R."/>
            <person name="Popoff A."/>
            <person name="Bader C.D."/>
            <person name="Loehr J."/>
            <person name="Walesch S."/>
            <person name="Walt C."/>
            <person name="Boldt J."/>
            <person name="Bunk B."/>
            <person name="Haeckl F.J.F.P.J."/>
            <person name="Gunesch A.P."/>
            <person name="Birkelbach J."/>
            <person name="Nuebel U."/>
            <person name="Pietschmann T."/>
            <person name="Bach T."/>
            <person name="Mueller R."/>
        </authorList>
    </citation>
    <scope>NUCLEOTIDE SEQUENCE</scope>
    <source>
        <strain evidence="5">MSr11367</strain>
    </source>
</reference>
<organism evidence="5 6">
    <name type="scientific">Pendulispora rubella</name>
    <dbReference type="NCBI Taxonomy" id="2741070"/>
    <lineage>
        <taxon>Bacteria</taxon>
        <taxon>Pseudomonadati</taxon>
        <taxon>Myxococcota</taxon>
        <taxon>Myxococcia</taxon>
        <taxon>Myxococcales</taxon>
        <taxon>Sorangiineae</taxon>
        <taxon>Pendulisporaceae</taxon>
        <taxon>Pendulispora</taxon>
    </lineage>
</organism>
<dbReference type="PANTHER" id="PTHR44688:SF16">
    <property type="entry name" value="DNA-BINDING TRANSCRIPTIONAL ACTIVATOR DEVR_DOSR"/>
    <property type="match status" value="1"/>
</dbReference>
<dbReference type="InterPro" id="IPR016032">
    <property type="entry name" value="Sig_transdc_resp-reg_C-effctor"/>
</dbReference>
<evidence type="ECO:0000256" key="2">
    <source>
        <dbReference type="ARBA" id="ARBA00023125"/>
    </source>
</evidence>
<evidence type="ECO:0000259" key="4">
    <source>
        <dbReference type="PROSITE" id="PS50043"/>
    </source>
</evidence>
<evidence type="ECO:0000313" key="6">
    <source>
        <dbReference type="Proteomes" id="UP001374803"/>
    </source>
</evidence>
<dbReference type="Proteomes" id="UP001374803">
    <property type="component" value="Chromosome"/>
</dbReference>
<dbReference type="InterPro" id="IPR000792">
    <property type="entry name" value="Tscrpt_reg_LuxR_C"/>
</dbReference>
<dbReference type="PANTHER" id="PTHR44688">
    <property type="entry name" value="DNA-BINDING TRANSCRIPTIONAL ACTIVATOR DEVR_DOSR"/>
    <property type="match status" value="1"/>
</dbReference>
<name>A0ABZ2L779_9BACT</name>
<dbReference type="InterPro" id="IPR036388">
    <property type="entry name" value="WH-like_DNA-bd_sf"/>
</dbReference>
<sequence length="272" mass="30190">MNDISNLRGPLWPSCQQSESSADFRRRAMRLMQNLVPASGAFFCCNREGLARLHASRTVDGIARPVDIADGADLAGAFRVEVTSIVSRSRWVFKGTEFYASDPYDHVPYFRDNSAKCGFVEALIVFLHEAGNLLAVCGLEHRADEATFTDADTARLDLLAPFILAAAWTGCDAHKKEGRCLLWATDPHAGSDKDEEPSTAMERLSVRERETARLLVAGYSIVNITAILGLSENTVRTYARRLYKKLAVSNRADLVREFVTPATRNQLEFDSK</sequence>
<dbReference type="RefSeq" id="WP_394834216.1">
    <property type="nucleotide sequence ID" value="NZ_CP089929.1"/>
</dbReference>
<dbReference type="PROSITE" id="PS50043">
    <property type="entry name" value="HTH_LUXR_2"/>
    <property type="match status" value="1"/>
</dbReference>
<dbReference type="PRINTS" id="PR00038">
    <property type="entry name" value="HTHLUXR"/>
</dbReference>
<dbReference type="Gene3D" id="1.10.10.10">
    <property type="entry name" value="Winged helix-like DNA-binding domain superfamily/Winged helix DNA-binding domain"/>
    <property type="match status" value="1"/>
</dbReference>
<keyword evidence="3" id="KW-0804">Transcription</keyword>
<keyword evidence="2" id="KW-0238">DNA-binding</keyword>
<dbReference type="SMART" id="SM00421">
    <property type="entry name" value="HTH_LUXR"/>
    <property type="match status" value="1"/>
</dbReference>
<keyword evidence="1" id="KW-0805">Transcription regulation</keyword>
<dbReference type="SUPFAM" id="SSF46894">
    <property type="entry name" value="C-terminal effector domain of the bipartite response regulators"/>
    <property type="match status" value="1"/>
</dbReference>
<dbReference type="EMBL" id="CP089983">
    <property type="protein sequence ID" value="WXB04572.1"/>
    <property type="molecule type" value="Genomic_DNA"/>
</dbReference>
<evidence type="ECO:0000313" key="5">
    <source>
        <dbReference type="EMBL" id="WXB04572.1"/>
    </source>
</evidence>
<proteinExistence type="predicted"/>
<keyword evidence="6" id="KW-1185">Reference proteome</keyword>
<feature type="domain" description="HTH luxR-type" evidence="4">
    <location>
        <begin position="197"/>
        <end position="262"/>
    </location>
</feature>
<evidence type="ECO:0000256" key="3">
    <source>
        <dbReference type="ARBA" id="ARBA00023163"/>
    </source>
</evidence>
<accession>A0ABZ2L779</accession>
<protein>
    <submittedName>
        <fullName evidence="5">Helix-turn-helix transcriptional regulator</fullName>
    </submittedName>
</protein>
<evidence type="ECO:0000256" key="1">
    <source>
        <dbReference type="ARBA" id="ARBA00023015"/>
    </source>
</evidence>
<dbReference type="Pfam" id="PF00196">
    <property type="entry name" value="GerE"/>
    <property type="match status" value="1"/>
</dbReference>
<dbReference type="CDD" id="cd06170">
    <property type="entry name" value="LuxR_C_like"/>
    <property type="match status" value="1"/>
</dbReference>
<gene>
    <name evidence="5" type="ORF">LVJ94_47730</name>
</gene>